<accession>A0A4Z0C8H6</accession>
<feature type="binding site" description="covalent" evidence="8">
    <location>
        <position position="68"/>
    </location>
    <ligand>
        <name>heme c</name>
        <dbReference type="ChEBI" id="CHEBI:61717"/>
        <label>1</label>
    </ligand>
</feature>
<evidence type="ECO:0000256" key="3">
    <source>
        <dbReference type="ARBA" id="ARBA00022617"/>
    </source>
</evidence>
<keyword evidence="13" id="KW-1185">Reference proteome</keyword>
<name>A0A4Z0C8H6_9BURK</name>
<dbReference type="Pfam" id="PF00034">
    <property type="entry name" value="Cytochrom_C"/>
    <property type="match status" value="2"/>
</dbReference>
<dbReference type="InterPro" id="IPR050597">
    <property type="entry name" value="Cytochrome_c_Oxidase_Subunit"/>
</dbReference>
<keyword evidence="7 9" id="KW-0408">Iron</keyword>
<dbReference type="PIRSF" id="PIRSF000005">
    <property type="entry name" value="Cytochrome_c4"/>
    <property type="match status" value="1"/>
</dbReference>
<keyword evidence="10" id="KW-0732">Signal</keyword>
<dbReference type="InterPro" id="IPR024167">
    <property type="entry name" value="Cytochrome_c4-like"/>
</dbReference>
<dbReference type="Proteomes" id="UP000298180">
    <property type="component" value="Unassembled WGS sequence"/>
</dbReference>
<dbReference type="EMBL" id="SMLM01000001">
    <property type="protein sequence ID" value="TFZ07294.1"/>
    <property type="molecule type" value="Genomic_DNA"/>
</dbReference>
<feature type="binding site" description="axial binding residue" evidence="9">
    <location>
        <position position="72"/>
    </location>
    <ligand>
        <name>heme c</name>
        <dbReference type="ChEBI" id="CHEBI:61717"/>
        <label>1</label>
    </ligand>
    <ligandPart>
        <name>Fe</name>
        <dbReference type="ChEBI" id="CHEBI:18248"/>
    </ligandPart>
</feature>
<feature type="binding site" description="covalent" evidence="8">
    <location>
        <position position="168"/>
    </location>
    <ligand>
        <name>heme c</name>
        <dbReference type="ChEBI" id="CHEBI:61717"/>
        <label>2</label>
    </ligand>
</feature>
<dbReference type="GO" id="GO:0020037">
    <property type="term" value="F:heme binding"/>
    <property type="evidence" value="ECO:0007669"/>
    <property type="project" value="InterPro"/>
</dbReference>
<keyword evidence="4 9" id="KW-0479">Metal-binding</keyword>
<keyword evidence="3 8" id="KW-0349">Heme</keyword>
<evidence type="ECO:0000256" key="7">
    <source>
        <dbReference type="ARBA" id="ARBA00023004"/>
    </source>
</evidence>
<dbReference type="RefSeq" id="WP_135263375.1">
    <property type="nucleotide sequence ID" value="NZ_SMLM01000001.1"/>
</dbReference>
<dbReference type="InterPro" id="IPR008168">
    <property type="entry name" value="Cyt_C_IC"/>
</dbReference>
<keyword evidence="6" id="KW-0249">Electron transport</keyword>
<evidence type="ECO:0000256" key="10">
    <source>
        <dbReference type="SAM" id="SignalP"/>
    </source>
</evidence>
<reference evidence="12 13" key="1">
    <citation type="submission" date="2019-03" db="EMBL/GenBank/DDBJ databases">
        <title>Ramlibacter henchirensis DSM 14656, whole genome shotgun sequence.</title>
        <authorList>
            <person name="Zhang X."/>
            <person name="Feng G."/>
            <person name="Zhu H."/>
        </authorList>
    </citation>
    <scope>NUCLEOTIDE SEQUENCE [LARGE SCALE GENOMIC DNA]</scope>
    <source>
        <strain evidence="12 13">DSM 14656</strain>
    </source>
</reference>
<protein>
    <submittedName>
        <fullName evidence="12">Cytochrome c4</fullName>
    </submittedName>
</protein>
<dbReference type="PROSITE" id="PS51007">
    <property type="entry name" value="CYTC"/>
    <property type="match status" value="2"/>
</dbReference>
<feature type="binding site" description="axial binding residue" evidence="9">
    <location>
        <position position="169"/>
    </location>
    <ligand>
        <name>heme c</name>
        <dbReference type="ChEBI" id="CHEBI:61717"/>
        <label>2</label>
    </ligand>
    <ligandPart>
        <name>Fe</name>
        <dbReference type="ChEBI" id="CHEBI:18248"/>
    </ligandPart>
</feature>
<feature type="signal peptide" evidence="10">
    <location>
        <begin position="1"/>
        <end position="22"/>
    </location>
</feature>
<evidence type="ECO:0000256" key="1">
    <source>
        <dbReference type="ARBA" id="ARBA00004418"/>
    </source>
</evidence>
<comment type="caution">
    <text evidence="12">The sequence shown here is derived from an EMBL/GenBank/DDBJ whole genome shotgun (WGS) entry which is preliminary data.</text>
</comment>
<dbReference type="AlphaFoldDB" id="A0A4Z0C8H6"/>
<evidence type="ECO:0000256" key="4">
    <source>
        <dbReference type="ARBA" id="ARBA00022723"/>
    </source>
</evidence>
<evidence type="ECO:0000256" key="9">
    <source>
        <dbReference type="PIRSR" id="PIRSR000005-2"/>
    </source>
</evidence>
<feature type="binding site" description="covalent" evidence="8">
    <location>
        <position position="71"/>
    </location>
    <ligand>
        <name>heme c</name>
        <dbReference type="ChEBI" id="CHEBI:61717"/>
        <label>1</label>
    </ligand>
</feature>
<dbReference type="PANTHER" id="PTHR33751:SF9">
    <property type="entry name" value="CYTOCHROME C4"/>
    <property type="match status" value="1"/>
</dbReference>
<dbReference type="OrthoDB" id="9773456at2"/>
<gene>
    <name evidence="12" type="ORF">EZ313_12040</name>
</gene>
<dbReference type="Gene3D" id="1.10.760.10">
    <property type="entry name" value="Cytochrome c-like domain"/>
    <property type="match status" value="2"/>
</dbReference>
<feature type="domain" description="Cytochrome c" evidence="11">
    <location>
        <begin position="55"/>
        <end position="134"/>
    </location>
</feature>
<feature type="chain" id="PRO_5021208755" evidence="10">
    <location>
        <begin position="23"/>
        <end position="242"/>
    </location>
</feature>
<dbReference type="PANTHER" id="PTHR33751">
    <property type="entry name" value="CBB3-TYPE CYTOCHROME C OXIDASE SUBUNIT FIXP"/>
    <property type="match status" value="1"/>
</dbReference>
<dbReference type="GO" id="GO:0009055">
    <property type="term" value="F:electron transfer activity"/>
    <property type="evidence" value="ECO:0007669"/>
    <property type="project" value="InterPro"/>
</dbReference>
<evidence type="ECO:0000313" key="12">
    <source>
        <dbReference type="EMBL" id="TFZ07294.1"/>
    </source>
</evidence>
<feature type="domain" description="Cytochrome c" evidence="11">
    <location>
        <begin position="144"/>
        <end position="242"/>
    </location>
</feature>
<evidence type="ECO:0000256" key="2">
    <source>
        <dbReference type="ARBA" id="ARBA00022448"/>
    </source>
</evidence>
<evidence type="ECO:0000256" key="6">
    <source>
        <dbReference type="ARBA" id="ARBA00022982"/>
    </source>
</evidence>
<keyword evidence="2" id="KW-0813">Transport</keyword>
<dbReference type="SUPFAM" id="SSF46626">
    <property type="entry name" value="Cytochrome c"/>
    <property type="match status" value="2"/>
</dbReference>
<organism evidence="12 13">
    <name type="scientific">Ramlibacter henchirensis</name>
    <dbReference type="NCBI Taxonomy" id="204072"/>
    <lineage>
        <taxon>Bacteria</taxon>
        <taxon>Pseudomonadati</taxon>
        <taxon>Pseudomonadota</taxon>
        <taxon>Betaproteobacteria</taxon>
        <taxon>Burkholderiales</taxon>
        <taxon>Comamonadaceae</taxon>
        <taxon>Ramlibacter</taxon>
    </lineage>
</organism>
<dbReference type="PRINTS" id="PR00605">
    <property type="entry name" value="CYTCHROMECIC"/>
</dbReference>
<comment type="subcellular location">
    <subcellularLocation>
        <location evidence="1">Periplasm</location>
    </subcellularLocation>
</comment>
<dbReference type="InterPro" id="IPR036909">
    <property type="entry name" value="Cyt_c-like_dom_sf"/>
</dbReference>
<dbReference type="GO" id="GO:0005506">
    <property type="term" value="F:iron ion binding"/>
    <property type="evidence" value="ECO:0007669"/>
    <property type="project" value="InterPro"/>
</dbReference>
<feature type="binding site" description="axial binding residue" evidence="9">
    <location>
        <position position="111"/>
    </location>
    <ligand>
        <name>heme c</name>
        <dbReference type="ChEBI" id="CHEBI:61717"/>
        <label>1</label>
    </ligand>
    <ligandPart>
        <name>Fe</name>
        <dbReference type="ChEBI" id="CHEBI:18248"/>
    </ligandPart>
</feature>
<feature type="binding site" description="covalent" evidence="8">
    <location>
        <position position="165"/>
    </location>
    <ligand>
        <name>heme c</name>
        <dbReference type="ChEBI" id="CHEBI:61717"/>
        <label>2</label>
    </ligand>
</feature>
<dbReference type="GO" id="GO:0042597">
    <property type="term" value="C:periplasmic space"/>
    <property type="evidence" value="ECO:0007669"/>
    <property type="project" value="UniProtKB-SubCell"/>
</dbReference>
<feature type="binding site" description="axial binding residue" evidence="9">
    <location>
        <position position="219"/>
    </location>
    <ligand>
        <name>heme c</name>
        <dbReference type="ChEBI" id="CHEBI:61717"/>
        <label>2</label>
    </ligand>
    <ligandPart>
        <name>Fe</name>
        <dbReference type="ChEBI" id="CHEBI:18248"/>
    </ligandPart>
</feature>
<dbReference type="InterPro" id="IPR009056">
    <property type="entry name" value="Cyt_c-like_dom"/>
</dbReference>
<evidence type="ECO:0000259" key="11">
    <source>
        <dbReference type="PROSITE" id="PS51007"/>
    </source>
</evidence>
<keyword evidence="5" id="KW-0574">Periplasm</keyword>
<sequence length="242" mass="25087">MTLLARLLAAAILAAPALHAFAQQQGAAPAAAPAAAASAPAANATPAAPAGQVKVDAAAGGQRYAAVCAACHGPEGNSGIAQNPKLAQQFAEYTVKQLQEFKTDKRPSAIMKPFASQLSDQDMVNIAAFLASSKARPGFARDKALVTQGERIWRGGLPDRQIAACAGCHSPNGAGIPAQYPRLSGQHADYTITQLNKFRTAANVPNVKGDGARANSIQMMQIASRMTDQEIRAVADYVAGLR</sequence>
<evidence type="ECO:0000313" key="13">
    <source>
        <dbReference type="Proteomes" id="UP000298180"/>
    </source>
</evidence>
<evidence type="ECO:0000256" key="5">
    <source>
        <dbReference type="ARBA" id="ARBA00022764"/>
    </source>
</evidence>
<comment type="PTM">
    <text evidence="8">Binds 2 heme c groups covalently per subunit.</text>
</comment>
<proteinExistence type="predicted"/>
<evidence type="ECO:0000256" key="8">
    <source>
        <dbReference type="PIRSR" id="PIRSR000005-1"/>
    </source>
</evidence>